<dbReference type="AlphaFoldDB" id="A0A1N6GWE6"/>
<sequence>MNRVPRGSARGGRETPHRWLTAFIAMAAGVAIANNYALQPALPAVAESFHLPLTAMGIVAGSMQAGYMAGIVLLVPLGDKVSPARIVSWQFAVLAMALIAAGYAPTLPALTIAGCVIGAMATNAVHLATVAFRASKPESRGRAVGTVGMGISAGILLSRFVGGLLSQATSWRTMLMLFGVASFLLACLTHRLLSRDVQRSEHGYLGLLRSLPSVLFRYRLLQEGVIVGACWFFVFSMLWVTLVLAVAGAPLNLNAGQAGMFSFAGVLGLFATRAAGRAADRFGYRPVIACGFASVLAGVAILLVARSSIAGTAIGLVLFDVGCFSAQVANQTRLLAIDVNARSRIYSVYMFFYYAAGALGSVLGPLLFARYGWDLVCTVGIAMSALGFVITCAHHLGGRRRGEPALE</sequence>
<dbReference type="RefSeq" id="WP_083611422.1">
    <property type="nucleotide sequence ID" value="NZ_FSRM01000001.1"/>
</dbReference>
<dbReference type="GO" id="GO:0022857">
    <property type="term" value="F:transmembrane transporter activity"/>
    <property type="evidence" value="ECO:0007669"/>
    <property type="project" value="InterPro"/>
</dbReference>
<feature type="domain" description="Major facilitator superfamily (MFS) profile" evidence="5">
    <location>
        <begin position="20"/>
        <end position="399"/>
    </location>
</feature>
<dbReference type="InterPro" id="IPR020846">
    <property type="entry name" value="MFS_dom"/>
</dbReference>
<feature type="transmembrane region" description="Helical" evidence="4">
    <location>
        <begin position="379"/>
        <end position="397"/>
    </location>
</feature>
<dbReference type="CDD" id="cd17324">
    <property type="entry name" value="MFS_NepI_like"/>
    <property type="match status" value="1"/>
</dbReference>
<dbReference type="Gene3D" id="1.20.1250.20">
    <property type="entry name" value="MFS general substrate transporter like domains"/>
    <property type="match status" value="1"/>
</dbReference>
<dbReference type="InterPro" id="IPR011701">
    <property type="entry name" value="MFS"/>
</dbReference>
<name>A0A1N6GWE6_9BURK</name>
<keyword evidence="2 4" id="KW-1133">Transmembrane helix</keyword>
<evidence type="ECO:0000256" key="3">
    <source>
        <dbReference type="ARBA" id="ARBA00023136"/>
    </source>
</evidence>
<dbReference type="SUPFAM" id="SSF103473">
    <property type="entry name" value="MFS general substrate transporter"/>
    <property type="match status" value="1"/>
</dbReference>
<feature type="transmembrane region" description="Helical" evidence="4">
    <location>
        <begin position="255"/>
        <end position="275"/>
    </location>
</feature>
<dbReference type="EMBL" id="FSRM01000001">
    <property type="protein sequence ID" value="SIO11880.1"/>
    <property type="molecule type" value="Genomic_DNA"/>
</dbReference>
<feature type="transmembrane region" description="Helical" evidence="4">
    <location>
        <begin position="49"/>
        <end position="74"/>
    </location>
</feature>
<reference evidence="6 7" key="1">
    <citation type="submission" date="2016-11" db="EMBL/GenBank/DDBJ databases">
        <authorList>
            <person name="Jaros S."/>
            <person name="Januszkiewicz K."/>
            <person name="Wedrychowicz H."/>
        </authorList>
    </citation>
    <scope>NUCLEOTIDE SEQUENCE [LARGE SCALE GENOMIC DNA]</scope>
    <source>
        <strain evidence="6 7">GAS86</strain>
    </source>
</reference>
<keyword evidence="3 4" id="KW-0472">Membrane</keyword>
<dbReference type="PANTHER" id="PTHR42910">
    <property type="entry name" value="TRANSPORTER SCO4007-RELATED"/>
    <property type="match status" value="1"/>
</dbReference>
<keyword evidence="1 4" id="KW-0812">Transmembrane</keyword>
<gene>
    <name evidence="6" type="ORF">SAMN05444168_2753</name>
</gene>
<evidence type="ECO:0000313" key="7">
    <source>
        <dbReference type="Proteomes" id="UP000184693"/>
    </source>
</evidence>
<protein>
    <submittedName>
        <fullName evidence="6">Predicted arabinose efflux permease, MFS family</fullName>
    </submittedName>
</protein>
<feature type="transmembrane region" description="Helical" evidence="4">
    <location>
        <begin position="311"/>
        <end position="330"/>
    </location>
</feature>
<organism evidence="6 7">
    <name type="scientific">Paraburkholderia phenazinium</name>
    <dbReference type="NCBI Taxonomy" id="60549"/>
    <lineage>
        <taxon>Bacteria</taxon>
        <taxon>Pseudomonadati</taxon>
        <taxon>Pseudomonadota</taxon>
        <taxon>Betaproteobacteria</taxon>
        <taxon>Burkholderiales</taxon>
        <taxon>Burkholderiaceae</taxon>
        <taxon>Paraburkholderia</taxon>
    </lineage>
</organism>
<dbReference type="PROSITE" id="PS50850">
    <property type="entry name" value="MFS"/>
    <property type="match status" value="1"/>
</dbReference>
<dbReference type="Proteomes" id="UP000184693">
    <property type="component" value="Unassembled WGS sequence"/>
</dbReference>
<dbReference type="OrthoDB" id="9815356at2"/>
<dbReference type="PANTHER" id="PTHR42910:SF1">
    <property type="entry name" value="MAJOR FACILITATOR SUPERFAMILY (MFS) PROFILE DOMAIN-CONTAINING PROTEIN"/>
    <property type="match status" value="1"/>
</dbReference>
<accession>A0A1N6GWE6</accession>
<evidence type="ECO:0000256" key="2">
    <source>
        <dbReference type="ARBA" id="ARBA00022989"/>
    </source>
</evidence>
<feature type="transmembrane region" description="Helical" evidence="4">
    <location>
        <begin position="287"/>
        <end position="305"/>
    </location>
</feature>
<feature type="transmembrane region" description="Helical" evidence="4">
    <location>
        <begin position="225"/>
        <end position="249"/>
    </location>
</feature>
<feature type="transmembrane region" description="Helical" evidence="4">
    <location>
        <begin position="86"/>
        <end position="104"/>
    </location>
</feature>
<dbReference type="InterPro" id="IPR036259">
    <property type="entry name" value="MFS_trans_sf"/>
</dbReference>
<proteinExistence type="predicted"/>
<evidence type="ECO:0000256" key="1">
    <source>
        <dbReference type="ARBA" id="ARBA00022692"/>
    </source>
</evidence>
<evidence type="ECO:0000256" key="4">
    <source>
        <dbReference type="SAM" id="Phobius"/>
    </source>
</evidence>
<evidence type="ECO:0000259" key="5">
    <source>
        <dbReference type="PROSITE" id="PS50850"/>
    </source>
</evidence>
<dbReference type="Pfam" id="PF07690">
    <property type="entry name" value="MFS_1"/>
    <property type="match status" value="1"/>
</dbReference>
<feature type="transmembrane region" description="Helical" evidence="4">
    <location>
        <begin position="351"/>
        <end position="373"/>
    </location>
</feature>
<feature type="transmembrane region" description="Helical" evidence="4">
    <location>
        <begin position="20"/>
        <end position="37"/>
    </location>
</feature>
<feature type="transmembrane region" description="Helical" evidence="4">
    <location>
        <begin position="110"/>
        <end position="132"/>
    </location>
</feature>
<feature type="transmembrane region" description="Helical" evidence="4">
    <location>
        <begin position="174"/>
        <end position="193"/>
    </location>
</feature>
<feature type="transmembrane region" description="Helical" evidence="4">
    <location>
        <begin position="144"/>
        <end position="162"/>
    </location>
</feature>
<evidence type="ECO:0000313" key="6">
    <source>
        <dbReference type="EMBL" id="SIO11880.1"/>
    </source>
</evidence>